<dbReference type="Proteomes" id="UP000191055">
    <property type="component" value="Unassembled WGS sequence"/>
</dbReference>
<dbReference type="AlphaFoldDB" id="A0A1T5HLA6"/>
<evidence type="ECO:0000256" key="2">
    <source>
        <dbReference type="SAM" id="Phobius"/>
    </source>
</evidence>
<evidence type="ECO:0000259" key="3">
    <source>
        <dbReference type="Pfam" id="PF01464"/>
    </source>
</evidence>
<keyword evidence="2" id="KW-1133">Transmembrane helix</keyword>
<sequence>MSKRIEFPVLKVLSVSTSVIAIVLVFNLFVQSSPPVNMPIGDDVELSLFKQNYSIHALPIPDSLYLAGERVPLERSYVRESYDRELLVNTYWQSQTLLLIKRANRYFPVIEPILEAEGVPDDFKYLALIESGFLERAVSPAGAVGIWQFLAGTARDYGLEVNREVDERYHLEKSTVAAARYLKDSYKRFDSWTLAAAAYNAGNRGITRQMTRQKADCYYDLLLVEETARYVFRILAIKEILSKPHEFGFHLGEDDLYYPIETYDFEVNGAIADFADFAKEHNTTYKELKDLNPWLRETFLTNSSGKKYTLKLPKPGAFIFGVLEE</sequence>
<dbReference type="KEGG" id="asx:CDL62_00935"/>
<evidence type="ECO:0000256" key="1">
    <source>
        <dbReference type="ARBA" id="ARBA00007734"/>
    </source>
</evidence>
<dbReference type="InterPro" id="IPR023346">
    <property type="entry name" value="Lysozyme-like_dom_sf"/>
</dbReference>
<dbReference type="Gene3D" id="1.10.530.10">
    <property type="match status" value="1"/>
</dbReference>
<accession>A0A1T5HLA6</accession>
<dbReference type="InterPro" id="IPR008258">
    <property type="entry name" value="Transglycosylase_SLT_dom_1"/>
</dbReference>
<proteinExistence type="inferred from homology"/>
<dbReference type="Pfam" id="PF01464">
    <property type="entry name" value="SLT"/>
    <property type="match status" value="1"/>
</dbReference>
<evidence type="ECO:0000313" key="5">
    <source>
        <dbReference type="Proteomes" id="UP000191055"/>
    </source>
</evidence>
<dbReference type="CDD" id="cd16894">
    <property type="entry name" value="MltD-like"/>
    <property type="match status" value="1"/>
</dbReference>
<feature type="transmembrane region" description="Helical" evidence="2">
    <location>
        <begin position="12"/>
        <end position="30"/>
    </location>
</feature>
<organism evidence="4 5">
    <name type="scientific">Alkalitalea saponilacus</name>
    <dbReference type="NCBI Taxonomy" id="889453"/>
    <lineage>
        <taxon>Bacteria</taxon>
        <taxon>Pseudomonadati</taxon>
        <taxon>Bacteroidota</taxon>
        <taxon>Bacteroidia</taxon>
        <taxon>Marinilabiliales</taxon>
        <taxon>Marinilabiliaceae</taxon>
        <taxon>Alkalitalea</taxon>
    </lineage>
</organism>
<dbReference type="STRING" id="889453.SAMN03080601_02422"/>
<evidence type="ECO:0000313" key="4">
    <source>
        <dbReference type="EMBL" id="SKC21478.1"/>
    </source>
</evidence>
<comment type="similarity">
    <text evidence="1">Belongs to the transglycosylase Slt family.</text>
</comment>
<reference evidence="4 5" key="1">
    <citation type="submission" date="2017-02" db="EMBL/GenBank/DDBJ databases">
        <authorList>
            <person name="Peterson S.W."/>
        </authorList>
    </citation>
    <scope>NUCLEOTIDE SEQUENCE [LARGE SCALE GENOMIC DNA]</scope>
    <source>
        <strain evidence="4 5">DSM 24412</strain>
    </source>
</reference>
<dbReference type="RefSeq" id="WP_079558133.1">
    <property type="nucleotide sequence ID" value="NZ_CP021904.1"/>
</dbReference>
<dbReference type="SUPFAM" id="SSF53955">
    <property type="entry name" value="Lysozyme-like"/>
    <property type="match status" value="1"/>
</dbReference>
<dbReference type="PANTHER" id="PTHR37423:SF2">
    <property type="entry name" value="MEMBRANE-BOUND LYTIC MUREIN TRANSGLYCOSYLASE C"/>
    <property type="match status" value="1"/>
</dbReference>
<dbReference type="PANTHER" id="PTHR37423">
    <property type="entry name" value="SOLUBLE LYTIC MUREIN TRANSGLYCOSYLASE-RELATED"/>
    <property type="match status" value="1"/>
</dbReference>
<protein>
    <submittedName>
        <fullName evidence="4">Transglycosylase SLT domain-containing protein</fullName>
    </submittedName>
</protein>
<keyword evidence="2" id="KW-0812">Transmembrane</keyword>
<keyword evidence="2" id="KW-0472">Membrane</keyword>
<gene>
    <name evidence="4" type="ORF">SAMN03080601_02422</name>
</gene>
<feature type="domain" description="Transglycosylase SLT" evidence="3">
    <location>
        <begin position="120"/>
        <end position="215"/>
    </location>
</feature>
<dbReference type="EMBL" id="FUYV01000014">
    <property type="protein sequence ID" value="SKC21478.1"/>
    <property type="molecule type" value="Genomic_DNA"/>
</dbReference>
<keyword evidence="5" id="KW-1185">Reference proteome</keyword>
<name>A0A1T5HLA6_9BACT</name>
<dbReference type="OrthoDB" id="9815002at2"/>